<evidence type="ECO:0000256" key="4">
    <source>
        <dbReference type="ARBA" id="ARBA00023239"/>
    </source>
</evidence>
<feature type="modified residue" description="N6-(pyridoxal phosphate)lysine" evidence="6">
    <location>
        <position position="196"/>
    </location>
</feature>
<evidence type="ECO:0000256" key="6">
    <source>
        <dbReference type="PIRSR" id="PIRSR602129-50"/>
    </source>
</evidence>
<comment type="cofactor">
    <cofactor evidence="1 6 7">
        <name>pyridoxal 5'-phosphate</name>
        <dbReference type="ChEBI" id="CHEBI:597326"/>
    </cofactor>
</comment>
<evidence type="ECO:0000313" key="8">
    <source>
        <dbReference type="EMBL" id="AIF10693.1"/>
    </source>
</evidence>
<dbReference type="GO" id="GO:0004837">
    <property type="term" value="F:tyrosine decarboxylase activity"/>
    <property type="evidence" value="ECO:0007669"/>
    <property type="project" value="UniProtKB-EC"/>
</dbReference>
<accession>A0A075HAA1</accession>
<organism evidence="8">
    <name type="scientific">uncultured marine thaumarchaeote KM3_46_H07</name>
    <dbReference type="NCBI Taxonomy" id="1456163"/>
    <lineage>
        <taxon>Archaea</taxon>
        <taxon>Nitrososphaerota</taxon>
        <taxon>environmental samples</taxon>
    </lineage>
</organism>
<evidence type="ECO:0000256" key="1">
    <source>
        <dbReference type="ARBA" id="ARBA00001933"/>
    </source>
</evidence>
<dbReference type="GO" id="GO:0019752">
    <property type="term" value="P:carboxylic acid metabolic process"/>
    <property type="evidence" value="ECO:0007669"/>
    <property type="project" value="InterPro"/>
</dbReference>
<dbReference type="AlphaFoldDB" id="A0A075HAA1"/>
<dbReference type="InterPro" id="IPR015422">
    <property type="entry name" value="PyrdxlP-dep_Trfase_small"/>
</dbReference>
<dbReference type="SUPFAM" id="SSF53383">
    <property type="entry name" value="PLP-dependent transferases"/>
    <property type="match status" value="1"/>
</dbReference>
<evidence type="ECO:0000256" key="2">
    <source>
        <dbReference type="ARBA" id="ARBA00022793"/>
    </source>
</evidence>
<dbReference type="GO" id="GO:0004068">
    <property type="term" value="F:aspartate 1-decarboxylase activity"/>
    <property type="evidence" value="ECO:0007669"/>
    <property type="project" value="TreeGrafter"/>
</dbReference>
<name>A0A075HAA1_9ARCH</name>
<dbReference type="EC" id="4.1.1.25" evidence="8"/>
<proteinExistence type="inferred from homology"/>
<dbReference type="NCBIfam" id="TIGR03812">
    <property type="entry name" value="tyr_de_CO2_Arch"/>
    <property type="match status" value="1"/>
</dbReference>
<dbReference type="Pfam" id="PF00282">
    <property type="entry name" value="Pyridoxal_deC"/>
    <property type="match status" value="1"/>
</dbReference>
<protein>
    <submittedName>
        <fullName evidence="8">L-tyrosine decarboxylase</fullName>
        <ecNumber evidence="8">4.1.1.25</ecNumber>
    </submittedName>
</protein>
<dbReference type="InterPro" id="IPR020931">
    <property type="entry name" value="MfnA"/>
</dbReference>
<sequence>MCTEPDSYSKYIYSKFLEKNIGDPGLFKGTLLLEKQIINQIGKLLFYSRCSGFVVSGGTEANIMAMWSARNYSKQINPEVLVPSHSHHSLDKAANLLGIKLIKIPCIDGIVDSNSVKKRINRNTIMVVGVAGTTPLGLIDPIPELSDIARDDSLLLHVDASFGGFIIPFLKNTKYSLPLYNFKFPGVTSISLDSHKMGSAPIPSSCILFRNKNLINNIKTNVGYLSGGSEPRPTLLGTSPGASIITLWTLLNLHGQLGYRKIALRCMENTNYLFDELLKIRDISVINKPVLNIVGFKINSNHNLIVKDLRQKGWSISIFPTHIRFVLMPHINRKHVDSFIKDLKTLIKKHSK</sequence>
<keyword evidence="2" id="KW-0210">Decarboxylase</keyword>
<reference evidence="8" key="1">
    <citation type="journal article" date="2014" name="Genome Biol. Evol.">
        <title>Pangenome evidence for extensive interdomain horizontal transfer affecting lineage core and shell genes in uncultured planktonic thaumarchaeota and euryarchaeota.</title>
        <authorList>
            <person name="Deschamps P."/>
            <person name="Zivanovic Y."/>
            <person name="Moreira D."/>
            <person name="Rodriguez-Valera F."/>
            <person name="Lopez-Garcia P."/>
        </authorList>
    </citation>
    <scope>NUCLEOTIDE SEQUENCE</scope>
</reference>
<dbReference type="InterPro" id="IPR050477">
    <property type="entry name" value="GrpII_AminoAcid_Decarb"/>
</dbReference>
<dbReference type="InterPro" id="IPR002129">
    <property type="entry name" value="PyrdxlP-dep_de-COase"/>
</dbReference>
<dbReference type="InterPro" id="IPR015424">
    <property type="entry name" value="PyrdxlP-dep_Trfase"/>
</dbReference>
<dbReference type="GO" id="GO:0015937">
    <property type="term" value="P:coenzyme A biosynthetic process"/>
    <property type="evidence" value="ECO:0007669"/>
    <property type="project" value="TreeGrafter"/>
</dbReference>
<comment type="similarity">
    <text evidence="5">Belongs to the group II decarboxylase family. Sphingosine-1-phosphate lyase subfamily.</text>
</comment>
<dbReference type="GO" id="GO:0030170">
    <property type="term" value="F:pyridoxal phosphate binding"/>
    <property type="evidence" value="ECO:0007669"/>
    <property type="project" value="InterPro"/>
</dbReference>
<evidence type="ECO:0000256" key="5">
    <source>
        <dbReference type="ARBA" id="ARBA00038302"/>
    </source>
</evidence>
<keyword evidence="3 6" id="KW-0663">Pyridoxal phosphate</keyword>
<dbReference type="PANTHER" id="PTHR42735:SF6">
    <property type="entry name" value="SPHINGOSINE-1-PHOSPHATE LYASE 1"/>
    <property type="match status" value="1"/>
</dbReference>
<dbReference type="EMBL" id="KF900898">
    <property type="protein sequence ID" value="AIF10693.1"/>
    <property type="molecule type" value="Genomic_DNA"/>
</dbReference>
<dbReference type="Gene3D" id="3.40.640.10">
    <property type="entry name" value="Type I PLP-dependent aspartate aminotransferase-like (Major domain)"/>
    <property type="match status" value="1"/>
</dbReference>
<dbReference type="Gene3D" id="3.90.1150.10">
    <property type="entry name" value="Aspartate Aminotransferase, domain 1"/>
    <property type="match status" value="1"/>
</dbReference>
<dbReference type="InterPro" id="IPR015421">
    <property type="entry name" value="PyrdxlP-dep_Trfase_major"/>
</dbReference>
<evidence type="ECO:0000256" key="3">
    <source>
        <dbReference type="ARBA" id="ARBA00022898"/>
    </source>
</evidence>
<dbReference type="PANTHER" id="PTHR42735">
    <property type="match status" value="1"/>
</dbReference>
<keyword evidence="4 7" id="KW-0456">Lyase</keyword>
<evidence type="ECO:0000256" key="7">
    <source>
        <dbReference type="RuleBase" id="RU000382"/>
    </source>
</evidence>